<dbReference type="InterPro" id="IPR001763">
    <property type="entry name" value="Rhodanese-like_dom"/>
</dbReference>
<feature type="domain" description="Rhodanese" evidence="1">
    <location>
        <begin position="12"/>
        <end position="76"/>
    </location>
</feature>
<gene>
    <name evidence="2" type="ORF">Anas_05261</name>
</gene>
<dbReference type="InterPro" id="IPR036873">
    <property type="entry name" value="Rhodanese-like_dom_sf"/>
</dbReference>
<dbReference type="EMBL" id="SEYY01021378">
    <property type="protein sequence ID" value="KAB7496417.1"/>
    <property type="molecule type" value="Genomic_DNA"/>
</dbReference>
<reference evidence="2 3" key="1">
    <citation type="journal article" date="2019" name="PLoS Biol.">
        <title>Sex chromosomes control vertical transmission of feminizing Wolbachia symbionts in an isopod.</title>
        <authorList>
            <person name="Becking T."/>
            <person name="Chebbi M.A."/>
            <person name="Giraud I."/>
            <person name="Moumen B."/>
            <person name="Laverre T."/>
            <person name="Caubet Y."/>
            <person name="Peccoud J."/>
            <person name="Gilbert C."/>
            <person name="Cordaux R."/>
        </authorList>
    </citation>
    <scope>NUCLEOTIDE SEQUENCE [LARGE SCALE GENOMIC DNA]</scope>
    <source>
        <strain evidence="2">ANa2</strain>
        <tissue evidence="2">Whole body excluding digestive tract and cuticle</tissue>
    </source>
</reference>
<dbReference type="Pfam" id="PF00581">
    <property type="entry name" value="Rhodanese"/>
    <property type="match status" value="1"/>
</dbReference>
<keyword evidence="2" id="KW-0808">Transferase</keyword>
<dbReference type="SUPFAM" id="SSF52821">
    <property type="entry name" value="Rhodanese/Cell cycle control phosphatase"/>
    <property type="match status" value="1"/>
</dbReference>
<sequence>MTMTELEAGLNLDDEAFASKFGFQKPTPNDTIVTHCWKGGRAVKACNAFEEKGFKNVKCYSGSFRGLGEKRRKSSS</sequence>
<protein>
    <submittedName>
        <fullName evidence="2">Putative thiosulfate sulfurtransferase, mitochondrial</fullName>
    </submittedName>
</protein>
<dbReference type="GO" id="GO:0005739">
    <property type="term" value="C:mitochondrion"/>
    <property type="evidence" value="ECO:0007669"/>
    <property type="project" value="TreeGrafter"/>
</dbReference>
<dbReference type="PANTHER" id="PTHR44086:SF10">
    <property type="entry name" value="THIOSULFATE SULFURTRANSFERASE_RHODANESE-LIKE DOMAIN-CONTAINING PROTEIN 3"/>
    <property type="match status" value="1"/>
</dbReference>
<evidence type="ECO:0000313" key="2">
    <source>
        <dbReference type="EMBL" id="KAB7496417.1"/>
    </source>
</evidence>
<keyword evidence="3" id="KW-1185">Reference proteome</keyword>
<comment type="caution">
    <text evidence="2">The sequence shown here is derived from an EMBL/GenBank/DDBJ whole genome shotgun (WGS) entry which is preliminary data.</text>
</comment>
<dbReference type="Proteomes" id="UP000326759">
    <property type="component" value="Unassembled WGS sequence"/>
</dbReference>
<evidence type="ECO:0000313" key="3">
    <source>
        <dbReference type="Proteomes" id="UP000326759"/>
    </source>
</evidence>
<dbReference type="GO" id="GO:0004792">
    <property type="term" value="F:thiosulfate-cyanide sulfurtransferase activity"/>
    <property type="evidence" value="ECO:0007669"/>
    <property type="project" value="TreeGrafter"/>
</dbReference>
<dbReference type="AlphaFoldDB" id="A0A5N5SR02"/>
<dbReference type="OrthoDB" id="566238at2759"/>
<dbReference type="PROSITE" id="PS50206">
    <property type="entry name" value="RHODANESE_3"/>
    <property type="match status" value="1"/>
</dbReference>
<accession>A0A5N5SR02</accession>
<evidence type="ECO:0000259" key="1">
    <source>
        <dbReference type="PROSITE" id="PS50206"/>
    </source>
</evidence>
<name>A0A5N5SR02_9CRUS</name>
<proteinExistence type="predicted"/>
<dbReference type="Gene3D" id="3.40.250.10">
    <property type="entry name" value="Rhodanese-like domain"/>
    <property type="match status" value="1"/>
</dbReference>
<dbReference type="PANTHER" id="PTHR44086">
    <property type="entry name" value="THIOSULFATE SULFURTRANSFERASE RDL2, MITOCHONDRIAL-RELATED"/>
    <property type="match status" value="1"/>
</dbReference>
<organism evidence="2 3">
    <name type="scientific">Armadillidium nasatum</name>
    <dbReference type="NCBI Taxonomy" id="96803"/>
    <lineage>
        <taxon>Eukaryota</taxon>
        <taxon>Metazoa</taxon>
        <taxon>Ecdysozoa</taxon>
        <taxon>Arthropoda</taxon>
        <taxon>Crustacea</taxon>
        <taxon>Multicrustacea</taxon>
        <taxon>Malacostraca</taxon>
        <taxon>Eumalacostraca</taxon>
        <taxon>Peracarida</taxon>
        <taxon>Isopoda</taxon>
        <taxon>Oniscidea</taxon>
        <taxon>Crinocheta</taxon>
        <taxon>Armadillidiidae</taxon>
        <taxon>Armadillidium</taxon>
    </lineage>
</organism>